<organism evidence="2 3">
    <name type="scientific">Symbiodinium natans</name>
    <dbReference type="NCBI Taxonomy" id="878477"/>
    <lineage>
        <taxon>Eukaryota</taxon>
        <taxon>Sar</taxon>
        <taxon>Alveolata</taxon>
        <taxon>Dinophyceae</taxon>
        <taxon>Suessiales</taxon>
        <taxon>Symbiodiniaceae</taxon>
        <taxon>Symbiodinium</taxon>
    </lineage>
</organism>
<dbReference type="EMBL" id="CAJNDS010002535">
    <property type="protein sequence ID" value="CAE7516023.1"/>
    <property type="molecule type" value="Genomic_DNA"/>
</dbReference>
<dbReference type="AlphaFoldDB" id="A0A812T4M2"/>
<accession>A0A812T4M2</accession>
<dbReference type="Proteomes" id="UP000604046">
    <property type="component" value="Unassembled WGS sequence"/>
</dbReference>
<reference evidence="2" key="1">
    <citation type="submission" date="2021-02" db="EMBL/GenBank/DDBJ databases">
        <authorList>
            <person name="Dougan E. K."/>
            <person name="Rhodes N."/>
            <person name="Thang M."/>
            <person name="Chan C."/>
        </authorList>
    </citation>
    <scope>NUCLEOTIDE SEQUENCE</scope>
</reference>
<feature type="chain" id="PRO_5032268629" evidence="1">
    <location>
        <begin position="19"/>
        <end position="268"/>
    </location>
</feature>
<evidence type="ECO:0000313" key="3">
    <source>
        <dbReference type="Proteomes" id="UP000604046"/>
    </source>
</evidence>
<proteinExistence type="predicted"/>
<feature type="signal peptide" evidence="1">
    <location>
        <begin position="1"/>
        <end position="18"/>
    </location>
</feature>
<protein>
    <submittedName>
        <fullName evidence="2">Uncharacterized protein</fullName>
    </submittedName>
</protein>
<gene>
    <name evidence="2" type="ORF">SNAT2548_LOCUS28885</name>
</gene>
<evidence type="ECO:0000313" key="2">
    <source>
        <dbReference type="EMBL" id="CAE7516023.1"/>
    </source>
</evidence>
<sequence length="268" mass="29008">MALTASMALASFAMLTDSSYMEVRISSLEEVLIARGKAVVHIHKLSHRSDTAGQLAMQLISNGGLRVLRTWGRADGAVMQGSPLPKVLLGPRLVLLCSWNMGSCRRRSDAGQEVFSSSCRRSCAGPSRKYFSAPGLCKTAPLKKVDALSNVPRGLHRMALLYLWVMQGMSNGGLLCSESMGRADGALTQDRKCSRHRADGAVQGSIQSRKYFSALGLCKTAPFWVAERCAICQEAARQNGAALFLDHAWDEQRGPPLFSEHGVVPTAL</sequence>
<comment type="caution">
    <text evidence="2">The sequence shown here is derived from an EMBL/GenBank/DDBJ whole genome shotgun (WGS) entry which is preliminary data.</text>
</comment>
<keyword evidence="3" id="KW-1185">Reference proteome</keyword>
<name>A0A812T4M2_9DINO</name>
<evidence type="ECO:0000256" key="1">
    <source>
        <dbReference type="SAM" id="SignalP"/>
    </source>
</evidence>
<keyword evidence="1" id="KW-0732">Signal</keyword>